<accession>A0AAN9SPI0</accession>
<keyword evidence="2" id="KW-1185">Reference proteome</keyword>
<reference evidence="1 2" key="1">
    <citation type="submission" date="2024-01" db="EMBL/GenBank/DDBJ databases">
        <title>The genomes of 5 underutilized Papilionoideae crops provide insights into root nodulation and disease resistanc.</title>
        <authorList>
            <person name="Jiang F."/>
        </authorList>
    </citation>
    <scope>NUCLEOTIDE SEQUENCE [LARGE SCALE GENOMIC DNA]</scope>
    <source>
        <strain evidence="1">DUOXIRENSHENG_FW03</strain>
        <tissue evidence="1">Leaves</tissue>
    </source>
</reference>
<evidence type="ECO:0000313" key="1">
    <source>
        <dbReference type="EMBL" id="KAK7401313.1"/>
    </source>
</evidence>
<dbReference type="EMBL" id="JAYMYS010000003">
    <property type="protein sequence ID" value="KAK7401313.1"/>
    <property type="molecule type" value="Genomic_DNA"/>
</dbReference>
<comment type="caution">
    <text evidence="1">The sequence shown here is derived from an EMBL/GenBank/DDBJ whole genome shotgun (WGS) entry which is preliminary data.</text>
</comment>
<gene>
    <name evidence="1" type="ORF">VNO78_12692</name>
</gene>
<dbReference type="Gene3D" id="3.40.50.720">
    <property type="entry name" value="NAD(P)-binding Rossmann-like Domain"/>
    <property type="match status" value="1"/>
</dbReference>
<organism evidence="1 2">
    <name type="scientific">Psophocarpus tetragonolobus</name>
    <name type="common">Winged bean</name>
    <name type="synonym">Dolichos tetragonolobus</name>
    <dbReference type="NCBI Taxonomy" id="3891"/>
    <lineage>
        <taxon>Eukaryota</taxon>
        <taxon>Viridiplantae</taxon>
        <taxon>Streptophyta</taxon>
        <taxon>Embryophyta</taxon>
        <taxon>Tracheophyta</taxon>
        <taxon>Spermatophyta</taxon>
        <taxon>Magnoliopsida</taxon>
        <taxon>eudicotyledons</taxon>
        <taxon>Gunneridae</taxon>
        <taxon>Pentapetalae</taxon>
        <taxon>rosids</taxon>
        <taxon>fabids</taxon>
        <taxon>Fabales</taxon>
        <taxon>Fabaceae</taxon>
        <taxon>Papilionoideae</taxon>
        <taxon>50 kb inversion clade</taxon>
        <taxon>NPAAA clade</taxon>
        <taxon>indigoferoid/millettioid clade</taxon>
        <taxon>Phaseoleae</taxon>
        <taxon>Psophocarpus</taxon>
    </lineage>
</organism>
<dbReference type="AlphaFoldDB" id="A0AAN9SPI0"/>
<protein>
    <submittedName>
        <fullName evidence="1">Uncharacterized protein</fullName>
    </submittedName>
</protein>
<proteinExistence type="predicted"/>
<name>A0AAN9SPI0_PSOTE</name>
<sequence>MMASFCRCNWTKRGDLGQLELTLMTVWFSHCIPIDHPDLASLHAICLCQSKLAKRHGGKEAYEDFFMGMTHFKDIAMTHILALENKKVARRHLCVESISHFSDLVNTVVELYPQYRVAKLRLPKDTQTGLLRASAKDASKKFIDLGLELTPVLSKLYQGCSRGTN</sequence>
<dbReference type="Proteomes" id="UP001386955">
    <property type="component" value="Unassembled WGS sequence"/>
</dbReference>
<evidence type="ECO:0000313" key="2">
    <source>
        <dbReference type="Proteomes" id="UP001386955"/>
    </source>
</evidence>